<dbReference type="EMBL" id="LT607752">
    <property type="protein sequence ID" value="SCG35845.1"/>
    <property type="molecule type" value="Genomic_DNA"/>
</dbReference>
<evidence type="ECO:0000313" key="1">
    <source>
        <dbReference type="EMBL" id="SCG35845.1"/>
    </source>
</evidence>
<reference evidence="2" key="1">
    <citation type="submission" date="2016-06" db="EMBL/GenBank/DDBJ databases">
        <authorList>
            <person name="Varghese N."/>
            <person name="Submissions Spin"/>
        </authorList>
    </citation>
    <scope>NUCLEOTIDE SEQUENCE [LARGE SCALE GENOMIC DNA]</scope>
    <source>
        <strain evidence="2">DSM 44983</strain>
    </source>
</reference>
<dbReference type="OrthoDB" id="4242542at2"/>
<protein>
    <submittedName>
        <fullName evidence="1">Uncharacterized protein</fullName>
    </submittedName>
</protein>
<dbReference type="AlphaFoldDB" id="A0A109IHY3"/>
<dbReference type="RefSeq" id="WP_067312201.1">
    <property type="nucleotide sequence ID" value="NZ_LRMV01000123.1"/>
</dbReference>
<sequence>MTSAPAGTPAGDRVHRIHWLPGTDTLRGVCHCGAERVAVEPVALWEWLLGHPRDHQDPAVPGDRPVASAGDRPAVPAGDRPVASAGNRPAVRA</sequence>
<organism evidence="1 2">
    <name type="scientific">Micromonospora rifamycinica</name>
    <dbReference type="NCBI Taxonomy" id="291594"/>
    <lineage>
        <taxon>Bacteria</taxon>
        <taxon>Bacillati</taxon>
        <taxon>Actinomycetota</taxon>
        <taxon>Actinomycetes</taxon>
        <taxon>Micromonosporales</taxon>
        <taxon>Micromonosporaceae</taxon>
        <taxon>Micromonospora</taxon>
    </lineage>
</organism>
<gene>
    <name evidence="1" type="ORF">GA0070623_0134</name>
</gene>
<accession>A0A109IHY3</accession>
<evidence type="ECO:0000313" key="2">
    <source>
        <dbReference type="Proteomes" id="UP000198226"/>
    </source>
</evidence>
<keyword evidence="2" id="KW-1185">Reference proteome</keyword>
<dbReference type="Proteomes" id="UP000198226">
    <property type="component" value="Chromosome I"/>
</dbReference>
<name>A0A109IHY3_9ACTN</name>
<proteinExistence type="predicted"/>